<accession>A0A194VX07</accession>
<proteinExistence type="predicted"/>
<evidence type="ECO:0000313" key="2">
    <source>
        <dbReference type="EMBL" id="KUI68532.1"/>
    </source>
</evidence>
<dbReference type="PANTHER" id="PTHR24148:SF64">
    <property type="entry name" value="HETEROKARYON INCOMPATIBILITY DOMAIN-CONTAINING PROTEIN"/>
    <property type="match status" value="1"/>
</dbReference>
<sequence length="166" mass="18400">MSLEYQPLNTYLNEIRLLSLQPSKNIDGPIACSLSTISLDDKPLFEALSYVWGGATATADIFVDGVAFSATTNLHDALKHIRPRTGDPRIMWIDAICINQNDDSERNHQVPLMQRIYSGAAAAVVWLGPSNYYAWGTLGEAIVTGARFYIWQGELVAVPCKRNAWL</sequence>
<reference evidence="2" key="1">
    <citation type="submission" date="2014-12" db="EMBL/GenBank/DDBJ databases">
        <title>Genome Sequence of Valsa Canker Pathogens Uncovers a Specific Adaption of Colonization on Woody Bark.</title>
        <authorList>
            <person name="Yin Z."/>
            <person name="Liu H."/>
            <person name="Gao X."/>
            <person name="Li Z."/>
            <person name="Song N."/>
            <person name="Ke X."/>
            <person name="Dai Q."/>
            <person name="Wu Y."/>
            <person name="Sun Y."/>
            <person name="Xu J.-R."/>
            <person name="Kang Z.K."/>
            <person name="Wang L."/>
            <person name="Huang L."/>
        </authorList>
    </citation>
    <scope>NUCLEOTIDE SEQUENCE [LARGE SCALE GENOMIC DNA]</scope>
    <source>
        <strain evidence="2">03-8</strain>
    </source>
</reference>
<dbReference type="OrthoDB" id="3477286at2759"/>
<feature type="domain" description="Heterokaryon incompatibility" evidence="1">
    <location>
        <begin position="45"/>
        <end position="132"/>
    </location>
</feature>
<dbReference type="EMBL" id="CM003101">
    <property type="protein sequence ID" value="KUI68532.1"/>
    <property type="molecule type" value="Genomic_DNA"/>
</dbReference>
<dbReference type="InterPro" id="IPR052895">
    <property type="entry name" value="HetReg/Transcr_Mod"/>
</dbReference>
<evidence type="ECO:0000259" key="1">
    <source>
        <dbReference type="Pfam" id="PF06985"/>
    </source>
</evidence>
<keyword evidence="3" id="KW-1185">Reference proteome</keyword>
<dbReference type="InterPro" id="IPR010730">
    <property type="entry name" value="HET"/>
</dbReference>
<organism evidence="2 3">
    <name type="scientific">Cytospora mali</name>
    <name type="common">Apple Valsa canker fungus</name>
    <name type="synonym">Valsa mali</name>
    <dbReference type="NCBI Taxonomy" id="578113"/>
    <lineage>
        <taxon>Eukaryota</taxon>
        <taxon>Fungi</taxon>
        <taxon>Dikarya</taxon>
        <taxon>Ascomycota</taxon>
        <taxon>Pezizomycotina</taxon>
        <taxon>Sordariomycetes</taxon>
        <taxon>Sordariomycetidae</taxon>
        <taxon>Diaporthales</taxon>
        <taxon>Cytosporaceae</taxon>
        <taxon>Cytospora</taxon>
    </lineage>
</organism>
<evidence type="ECO:0000313" key="3">
    <source>
        <dbReference type="Proteomes" id="UP000078559"/>
    </source>
</evidence>
<name>A0A194VX07_CYTMA</name>
<protein>
    <submittedName>
        <fullName evidence="2">Heterokaryon incompatibility protein 6, OR allele</fullName>
    </submittedName>
</protein>
<dbReference type="AlphaFoldDB" id="A0A194VX07"/>
<gene>
    <name evidence="2" type="ORF">VM1G_04686</name>
</gene>
<dbReference type="Proteomes" id="UP000078559">
    <property type="component" value="Chromosome 4"/>
</dbReference>
<dbReference type="Pfam" id="PF06985">
    <property type="entry name" value="HET"/>
    <property type="match status" value="1"/>
</dbReference>
<dbReference type="PANTHER" id="PTHR24148">
    <property type="entry name" value="ANKYRIN REPEAT DOMAIN-CONTAINING PROTEIN 39 HOMOLOG-RELATED"/>
    <property type="match status" value="1"/>
</dbReference>